<dbReference type="AlphaFoldDB" id="A0A9D1UZ01"/>
<dbReference type="Gene3D" id="1.25.40.390">
    <property type="match status" value="1"/>
</dbReference>
<evidence type="ECO:0000256" key="5">
    <source>
        <dbReference type="ARBA" id="ARBA00023237"/>
    </source>
</evidence>
<dbReference type="EMBL" id="DXFT01000050">
    <property type="protein sequence ID" value="HIX02974.1"/>
    <property type="molecule type" value="Genomic_DNA"/>
</dbReference>
<keyword evidence="4" id="KW-0472">Membrane</keyword>
<dbReference type="InterPro" id="IPR012944">
    <property type="entry name" value="SusD_RagB_dom"/>
</dbReference>
<proteinExistence type="inferred from homology"/>
<comment type="caution">
    <text evidence="8">The sequence shown here is derived from an EMBL/GenBank/DDBJ whole genome shotgun (WGS) entry which is preliminary data.</text>
</comment>
<evidence type="ECO:0000313" key="9">
    <source>
        <dbReference type="Proteomes" id="UP000824202"/>
    </source>
</evidence>
<feature type="domain" description="SusD-like N-terminal" evidence="7">
    <location>
        <begin position="90"/>
        <end position="230"/>
    </location>
</feature>
<evidence type="ECO:0000256" key="2">
    <source>
        <dbReference type="ARBA" id="ARBA00006275"/>
    </source>
</evidence>
<keyword evidence="5" id="KW-0998">Cell outer membrane</keyword>
<reference evidence="8" key="1">
    <citation type="journal article" date="2021" name="PeerJ">
        <title>Extensive microbial diversity within the chicken gut microbiome revealed by metagenomics and culture.</title>
        <authorList>
            <person name="Gilroy R."/>
            <person name="Ravi A."/>
            <person name="Getino M."/>
            <person name="Pursley I."/>
            <person name="Horton D.L."/>
            <person name="Alikhan N.F."/>
            <person name="Baker D."/>
            <person name="Gharbi K."/>
            <person name="Hall N."/>
            <person name="Watson M."/>
            <person name="Adriaenssens E.M."/>
            <person name="Foster-Nyarko E."/>
            <person name="Jarju S."/>
            <person name="Secka A."/>
            <person name="Antonio M."/>
            <person name="Oren A."/>
            <person name="Chaudhuri R.R."/>
            <person name="La Ragione R."/>
            <person name="Hildebrand F."/>
            <person name="Pallen M.J."/>
        </authorList>
    </citation>
    <scope>NUCLEOTIDE SEQUENCE</scope>
    <source>
        <strain evidence="8">23274</strain>
    </source>
</reference>
<dbReference type="Pfam" id="PF14322">
    <property type="entry name" value="SusD-like_3"/>
    <property type="match status" value="1"/>
</dbReference>
<dbReference type="PROSITE" id="PS51257">
    <property type="entry name" value="PROKAR_LIPOPROTEIN"/>
    <property type="match status" value="1"/>
</dbReference>
<dbReference type="GO" id="GO:0009279">
    <property type="term" value="C:cell outer membrane"/>
    <property type="evidence" value="ECO:0007669"/>
    <property type="project" value="UniProtKB-SubCell"/>
</dbReference>
<protein>
    <submittedName>
        <fullName evidence="8">RagB/SusD family nutrient uptake outer membrane protein</fullName>
    </submittedName>
</protein>
<keyword evidence="3" id="KW-0732">Signal</keyword>
<name>A0A9D1UZ01_9BACT</name>
<feature type="domain" description="RagB/SusD" evidence="6">
    <location>
        <begin position="335"/>
        <end position="470"/>
    </location>
</feature>
<comment type="subcellular location">
    <subcellularLocation>
        <location evidence="1">Cell outer membrane</location>
    </subcellularLocation>
</comment>
<evidence type="ECO:0000259" key="7">
    <source>
        <dbReference type="Pfam" id="PF14322"/>
    </source>
</evidence>
<dbReference type="InterPro" id="IPR033985">
    <property type="entry name" value="SusD-like_N"/>
</dbReference>
<comment type="similarity">
    <text evidence="2">Belongs to the SusD family.</text>
</comment>
<accession>A0A9D1UZ01</accession>
<evidence type="ECO:0000256" key="4">
    <source>
        <dbReference type="ARBA" id="ARBA00023136"/>
    </source>
</evidence>
<reference evidence="8" key="2">
    <citation type="submission" date="2021-04" db="EMBL/GenBank/DDBJ databases">
        <authorList>
            <person name="Gilroy R."/>
        </authorList>
    </citation>
    <scope>NUCLEOTIDE SEQUENCE</scope>
    <source>
        <strain evidence="8">23274</strain>
    </source>
</reference>
<evidence type="ECO:0000256" key="3">
    <source>
        <dbReference type="ARBA" id="ARBA00022729"/>
    </source>
</evidence>
<sequence length="471" mass="52163">MKKLKYITSLIIGAATLFSCDLMDSIDNIQPEYQLEEGNYITTPKSAEQALNGIYQGWRAWGISPFRAHISVLSGSLNAGQGISGIEGFATNEVETDNIAIRDFYTANYSIINSANYLIEALGAGKAVGIDSVRNVEIIGECKFHRALAHFMLLRQFGQFYDESSPYGIVLRQEPYRPDSPITARDNVVDSYSSILQDLTDASSTAPEFVYMHDRISRLTAKALKAKVLLYKKDYPEAAALAQEVLNEAANYGYSLELGDWSQLFSQHYLHPETLFAPYTSGTTESCSISIDRTIVGSYTTSLATQWAAKAGIGADLRYTTTFQSTTSLSGNGKYPYATSYPSGSGNGYIFMRLTEVYLIHAEAEARQGANHYAAARASLKVITDRAGYPAELVDQIGDEELLEAIRQHKWIELAAETGEEWFDLVRYTANGDLAFETIKSTLTQAWQFILPIPQKALSGNKLLKQNPEYE</sequence>
<organism evidence="8 9">
    <name type="scientific">Candidatus Odoribacter faecigallinarum</name>
    <dbReference type="NCBI Taxonomy" id="2838706"/>
    <lineage>
        <taxon>Bacteria</taxon>
        <taxon>Pseudomonadati</taxon>
        <taxon>Bacteroidota</taxon>
        <taxon>Bacteroidia</taxon>
        <taxon>Bacteroidales</taxon>
        <taxon>Odoribacteraceae</taxon>
        <taxon>Odoribacter</taxon>
    </lineage>
</organism>
<dbReference type="Proteomes" id="UP000824202">
    <property type="component" value="Unassembled WGS sequence"/>
</dbReference>
<dbReference type="Pfam" id="PF07980">
    <property type="entry name" value="SusD_RagB"/>
    <property type="match status" value="1"/>
</dbReference>
<evidence type="ECO:0000259" key="6">
    <source>
        <dbReference type="Pfam" id="PF07980"/>
    </source>
</evidence>
<gene>
    <name evidence="8" type="ORF">H9863_02505</name>
</gene>
<dbReference type="InterPro" id="IPR011990">
    <property type="entry name" value="TPR-like_helical_dom_sf"/>
</dbReference>
<evidence type="ECO:0000256" key="1">
    <source>
        <dbReference type="ARBA" id="ARBA00004442"/>
    </source>
</evidence>
<evidence type="ECO:0000313" key="8">
    <source>
        <dbReference type="EMBL" id="HIX02974.1"/>
    </source>
</evidence>
<dbReference type="SUPFAM" id="SSF48452">
    <property type="entry name" value="TPR-like"/>
    <property type="match status" value="1"/>
</dbReference>